<evidence type="ECO:0000313" key="2">
    <source>
        <dbReference type="Proteomes" id="UP000694923"/>
    </source>
</evidence>
<sequence>LDFSLKDDEKRNQIILDLAVYRYMDTSLIDVDVQPTYVRVMVKGKPFQLVLPAEVKPDSSSAKRSQTTGHLVICMPKVLNEPWPLLSWTVQLEKGRQTTHNSTDKVVSDG</sequence>
<feature type="non-terminal residue" evidence="3">
    <location>
        <position position="1"/>
    </location>
</feature>
<dbReference type="Pfam" id="PF23602">
    <property type="entry name" value="CS_DNAAF11_C"/>
    <property type="match status" value="1"/>
</dbReference>
<dbReference type="SUPFAM" id="SSF49764">
    <property type="entry name" value="HSP20-like chaperones"/>
    <property type="match status" value="1"/>
</dbReference>
<dbReference type="InterPro" id="IPR008978">
    <property type="entry name" value="HSP20-like_chaperone"/>
</dbReference>
<gene>
    <name evidence="3" type="primary">LOC103584050</name>
</gene>
<evidence type="ECO:0000259" key="1">
    <source>
        <dbReference type="PROSITE" id="PS51203"/>
    </source>
</evidence>
<name>A0ABM0Q4W1_GALVR</name>
<keyword evidence="2" id="KW-1185">Reference proteome</keyword>
<dbReference type="InterPro" id="IPR056496">
    <property type="entry name" value="CS_DNAAF11_C"/>
</dbReference>
<feature type="non-terminal residue" evidence="3">
    <location>
        <position position="110"/>
    </location>
</feature>
<accession>A0ABM0Q4W1</accession>
<reference evidence="3" key="1">
    <citation type="submission" date="2025-08" db="UniProtKB">
        <authorList>
            <consortium name="RefSeq"/>
        </authorList>
    </citation>
    <scope>IDENTIFICATION</scope>
</reference>
<protein>
    <submittedName>
        <fullName evidence="3">Protein tilB homolog</fullName>
    </submittedName>
</protein>
<dbReference type="PROSITE" id="PS51203">
    <property type="entry name" value="CS"/>
    <property type="match status" value="1"/>
</dbReference>
<dbReference type="CDD" id="cd00298">
    <property type="entry name" value="ACD_sHsps_p23-like"/>
    <property type="match status" value="1"/>
</dbReference>
<feature type="domain" description="CS" evidence="1">
    <location>
        <begin position="1"/>
        <end position="87"/>
    </location>
</feature>
<dbReference type="Proteomes" id="UP000694923">
    <property type="component" value="Unplaced"/>
</dbReference>
<dbReference type="GeneID" id="103584050"/>
<proteinExistence type="predicted"/>
<dbReference type="InterPro" id="IPR007052">
    <property type="entry name" value="CS_dom"/>
</dbReference>
<organism evidence="2 3">
    <name type="scientific">Galeopterus variegatus</name>
    <name type="common">Malayan flying lemur</name>
    <name type="synonym">Cynocephalus variegatus</name>
    <dbReference type="NCBI Taxonomy" id="482537"/>
    <lineage>
        <taxon>Eukaryota</taxon>
        <taxon>Metazoa</taxon>
        <taxon>Chordata</taxon>
        <taxon>Craniata</taxon>
        <taxon>Vertebrata</taxon>
        <taxon>Euteleostomi</taxon>
        <taxon>Mammalia</taxon>
        <taxon>Eutheria</taxon>
        <taxon>Euarchontoglires</taxon>
        <taxon>Dermoptera</taxon>
        <taxon>Cynocephalidae</taxon>
        <taxon>Galeopterus</taxon>
    </lineage>
</organism>
<dbReference type="RefSeq" id="XP_008563402.1">
    <property type="nucleotide sequence ID" value="XM_008565180.1"/>
</dbReference>
<evidence type="ECO:0000313" key="3">
    <source>
        <dbReference type="RefSeq" id="XP_008563402.1"/>
    </source>
</evidence>